<evidence type="ECO:0000313" key="1">
    <source>
        <dbReference type="EMBL" id="CAG8603974.1"/>
    </source>
</evidence>
<evidence type="ECO:0000313" key="2">
    <source>
        <dbReference type="Proteomes" id="UP000789570"/>
    </source>
</evidence>
<protein>
    <submittedName>
        <fullName evidence="1">2034_t:CDS:1</fullName>
    </submittedName>
</protein>
<accession>A0A9N9CL72</accession>
<keyword evidence="2" id="KW-1185">Reference proteome</keyword>
<dbReference type="Proteomes" id="UP000789570">
    <property type="component" value="Unassembled WGS sequence"/>
</dbReference>
<reference evidence="1" key="1">
    <citation type="submission" date="2021-06" db="EMBL/GenBank/DDBJ databases">
        <authorList>
            <person name="Kallberg Y."/>
            <person name="Tangrot J."/>
            <person name="Rosling A."/>
        </authorList>
    </citation>
    <scope>NUCLEOTIDE SEQUENCE</scope>
    <source>
        <strain evidence="1">UK204</strain>
    </source>
</reference>
<dbReference type="AlphaFoldDB" id="A0A9N9CL72"/>
<proteinExistence type="predicted"/>
<sequence length="46" mass="5338">MSNANTKVVYDKLVDLTIIDENLNNRFKDYCNNKSSNESHYNNNSP</sequence>
<gene>
    <name evidence="1" type="ORF">FCALED_LOCUS8729</name>
</gene>
<comment type="caution">
    <text evidence="1">The sequence shown here is derived from an EMBL/GenBank/DDBJ whole genome shotgun (WGS) entry which is preliminary data.</text>
</comment>
<organism evidence="1 2">
    <name type="scientific">Funneliformis caledonium</name>
    <dbReference type="NCBI Taxonomy" id="1117310"/>
    <lineage>
        <taxon>Eukaryota</taxon>
        <taxon>Fungi</taxon>
        <taxon>Fungi incertae sedis</taxon>
        <taxon>Mucoromycota</taxon>
        <taxon>Glomeromycotina</taxon>
        <taxon>Glomeromycetes</taxon>
        <taxon>Glomerales</taxon>
        <taxon>Glomeraceae</taxon>
        <taxon>Funneliformis</taxon>
    </lineage>
</organism>
<name>A0A9N9CL72_9GLOM</name>
<dbReference type="EMBL" id="CAJVPQ010002646">
    <property type="protein sequence ID" value="CAG8603974.1"/>
    <property type="molecule type" value="Genomic_DNA"/>
</dbReference>